<name>A0A1W1C0U9_9ZZZZ</name>
<reference evidence="1" key="1">
    <citation type="submission" date="2016-10" db="EMBL/GenBank/DDBJ databases">
        <authorList>
            <person name="de Groot N.N."/>
        </authorList>
    </citation>
    <scope>NUCLEOTIDE SEQUENCE</scope>
</reference>
<gene>
    <name evidence="1" type="ORF">MNB_SV-8-839</name>
</gene>
<evidence type="ECO:0008006" key="2">
    <source>
        <dbReference type="Google" id="ProtNLM"/>
    </source>
</evidence>
<proteinExistence type="predicted"/>
<dbReference type="AlphaFoldDB" id="A0A1W1C0U9"/>
<accession>A0A1W1C0U9</accession>
<dbReference type="EMBL" id="FPHD01000050">
    <property type="protein sequence ID" value="SFV59365.1"/>
    <property type="molecule type" value="Genomic_DNA"/>
</dbReference>
<organism evidence="1">
    <name type="scientific">hydrothermal vent metagenome</name>
    <dbReference type="NCBI Taxonomy" id="652676"/>
    <lineage>
        <taxon>unclassified sequences</taxon>
        <taxon>metagenomes</taxon>
        <taxon>ecological metagenomes</taxon>
    </lineage>
</organism>
<protein>
    <recommendedName>
        <fullName evidence="2">Cytochrome c domain-containing protein</fullName>
    </recommendedName>
</protein>
<sequence>MVKIVFILSFMSLWVCAEELDVQEQSVEQNCLHCHKQQQIPSNLIYKRYLMKYSTDKRMEEAIFAYLKHPDKAHSIMPSAFFSRFPMKKSTTVDDSRLHKYIESYLEQFDVRKKLRLEK</sequence>
<evidence type="ECO:0000313" key="1">
    <source>
        <dbReference type="EMBL" id="SFV59365.1"/>
    </source>
</evidence>